<dbReference type="Gene3D" id="1.10.8.60">
    <property type="match status" value="1"/>
</dbReference>
<dbReference type="Pfam" id="PF25601">
    <property type="entry name" value="AAA_lid_14"/>
    <property type="match status" value="1"/>
</dbReference>
<name>A0A1V9EA42_9BACT</name>
<dbReference type="Pfam" id="PF00158">
    <property type="entry name" value="Sigma54_activat"/>
    <property type="match status" value="1"/>
</dbReference>
<dbReference type="InterPro" id="IPR029016">
    <property type="entry name" value="GAF-like_dom_sf"/>
</dbReference>
<keyword evidence="4" id="KW-0238">DNA-binding</keyword>
<accession>A0A1V9EA42</accession>
<sequence>MSVSLSNDCTRLLLHVIKDIALAEDREEILTVINNRVRAIFHFYNYCLLTVDESNEVHAFVDSSGDGIDDIAQNKLLFTSLLQRADHDWPPLIVNYKNDPLFYDNEKSLAILKAGECHKGLCELLKARGKVFGCLILNFENDIKLDDTDTLLFRTIIEQFSIALDNILSNEKIIHKERDLNKLLHLIDDLVHIRQRNDLARMIRDKIKPILDFDDAVILIVDKYKKRARHFLNIATDERKAHPFYMQIVQHDLPLEGSALHPIVNHRGDIHYMNVASYLHQYPESPALLLMQQTGLNHSLTVKLWWGGDLIGLFMLHFADEAPIHGINNNLIRAVGNQVAVAVANILATEDVEQGEKEKTVLLSISEAIKSIRKKQDLLQVISRKIKPLFTFNDMVIALVNADNKTQRVFLLHTEEKRRQSVYFQPTVQQDYPINDGVFDQVLKADRPVVINVKEARKSFPAAGYLNFIYANGIQEMVSTPIRYMPNVKGVLILQSEKKNAFFEKDFNLLQALSDQLAVAVANILITEDINRKEKERSIQLSVIQHLTSSQPWVQRFEGIAKALQQRFAFRFAYFTCEKKDNLDGYGYGFLYVGGNECQYIDKSHFFRLLHLNEERFKRLKMPAGHDKKIPVPDLIAEGLELRSQVSFTYTFPAYGYFYISLFNTAEKFYEKYDQEAFHRIMAEITPNFETNLYSDEIIRLKEKLEHEKVDLADEMMSTYNFDDMIGASKVMQKVYKNIKQVAKTDVTVLITGETGTGKELLARSIHNYSDRKNNVMVKVNCAVLPPHLIESELFGHEKGAFTGAIAKRLGKFEIANGSTLFLDEIAELSPDLQAKLLRVLQEKEFERVGSNKVIKINVRIVAATNRNLEKEVLEGRFRSDLYYRLAVFPIELPPLRERKEDIVLLGRHFLDKYNHKFNKSVTGFSTGIITEMLQSQWPGNIREMEHLIERAVMLCSGKIITSIHTSKKILERQPGFQQSGVVIKSLAQSEKEHILNILKITNGRIRGAGGAAELLNIKPTTLEARMKKLGVEKKFLG</sequence>
<dbReference type="PANTHER" id="PTHR32071">
    <property type="entry name" value="TRANSCRIPTIONAL REGULATORY PROTEIN"/>
    <property type="match status" value="1"/>
</dbReference>
<keyword evidence="2" id="KW-0067">ATP-binding</keyword>
<keyword evidence="8" id="KW-1185">Reference proteome</keyword>
<evidence type="ECO:0000256" key="5">
    <source>
        <dbReference type="ARBA" id="ARBA00023163"/>
    </source>
</evidence>
<dbReference type="STRING" id="354355.SAMN05660816_03185"/>
<evidence type="ECO:0000256" key="4">
    <source>
        <dbReference type="ARBA" id="ARBA00023125"/>
    </source>
</evidence>
<evidence type="ECO:0000259" key="6">
    <source>
        <dbReference type="PROSITE" id="PS50045"/>
    </source>
</evidence>
<dbReference type="Gene3D" id="1.10.10.60">
    <property type="entry name" value="Homeodomain-like"/>
    <property type="match status" value="1"/>
</dbReference>
<evidence type="ECO:0000313" key="7">
    <source>
        <dbReference type="EMBL" id="OQP42980.1"/>
    </source>
</evidence>
<dbReference type="InterPro" id="IPR058031">
    <property type="entry name" value="AAA_lid_NorR"/>
</dbReference>
<organism evidence="7 8">
    <name type="scientific">Niastella yeongjuensis</name>
    <dbReference type="NCBI Taxonomy" id="354355"/>
    <lineage>
        <taxon>Bacteria</taxon>
        <taxon>Pseudomonadati</taxon>
        <taxon>Bacteroidota</taxon>
        <taxon>Chitinophagia</taxon>
        <taxon>Chitinophagales</taxon>
        <taxon>Chitinophagaceae</taxon>
        <taxon>Niastella</taxon>
    </lineage>
</organism>
<dbReference type="GO" id="GO:0005524">
    <property type="term" value="F:ATP binding"/>
    <property type="evidence" value="ECO:0007669"/>
    <property type="project" value="UniProtKB-KW"/>
</dbReference>
<keyword evidence="1" id="KW-0547">Nucleotide-binding</keyword>
<dbReference type="RefSeq" id="WP_081203392.1">
    <property type="nucleotide sequence ID" value="NZ_FOCZ01000005.1"/>
</dbReference>
<feature type="domain" description="Sigma-54 factor interaction" evidence="6">
    <location>
        <begin position="725"/>
        <end position="954"/>
    </location>
</feature>
<dbReference type="InterPro" id="IPR027417">
    <property type="entry name" value="P-loop_NTPase"/>
</dbReference>
<dbReference type="AlphaFoldDB" id="A0A1V9EA42"/>
<dbReference type="PROSITE" id="PS00675">
    <property type="entry name" value="SIGMA54_INTERACT_1"/>
    <property type="match status" value="1"/>
</dbReference>
<evidence type="ECO:0000256" key="2">
    <source>
        <dbReference type="ARBA" id="ARBA00022840"/>
    </source>
</evidence>
<dbReference type="GO" id="GO:0006355">
    <property type="term" value="P:regulation of DNA-templated transcription"/>
    <property type="evidence" value="ECO:0007669"/>
    <property type="project" value="InterPro"/>
</dbReference>
<gene>
    <name evidence="7" type="ORF">A4H97_12585</name>
</gene>
<comment type="caution">
    <text evidence="7">The sequence shown here is derived from an EMBL/GenBank/DDBJ whole genome shotgun (WGS) entry which is preliminary data.</text>
</comment>
<dbReference type="InterPro" id="IPR003593">
    <property type="entry name" value="AAA+_ATPase"/>
</dbReference>
<dbReference type="SUPFAM" id="SSF46689">
    <property type="entry name" value="Homeodomain-like"/>
    <property type="match status" value="1"/>
</dbReference>
<dbReference type="CDD" id="cd00009">
    <property type="entry name" value="AAA"/>
    <property type="match status" value="1"/>
</dbReference>
<keyword evidence="3" id="KW-0805">Transcription regulation</keyword>
<evidence type="ECO:0000313" key="8">
    <source>
        <dbReference type="Proteomes" id="UP000192610"/>
    </source>
</evidence>
<dbReference type="InterPro" id="IPR009057">
    <property type="entry name" value="Homeodomain-like_sf"/>
</dbReference>
<dbReference type="FunFam" id="3.40.50.300:FF:000006">
    <property type="entry name" value="DNA-binding transcriptional regulator NtrC"/>
    <property type="match status" value="1"/>
</dbReference>
<dbReference type="OrthoDB" id="9782110at2"/>
<evidence type="ECO:0000256" key="1">
    <source>
        <dbReference type="ARBA" id="ARBA00022741"/>
    </source>
</evidence>
<dbReference type="GO" id="GO:0003677">
    <property type="term" value="F:DNA binding"/>
    <property type="evidence" value="ECO:0007669"/>
    <property type="project" value="UniProtKB-KW"/>
</dbReference>
<dbReference type="InterPro" id="IPR002078">
    <property type="entry name" value="Sigma_54_int"/>
</dbReference>
<dbReference type="Pfam" id="PF13185">
    <property type="entry name" value="GAF_2"/>
    <property type="match status" value="1"/>
</dbReference>
<dbReference type="SUPFAM" id="SSF55781">
    <property type="entry name" value="GAF domain-like"/>
    <property type="match status" value="3"/>
</dbReference>
<dbReference type="Proteomes" id="UP000192610">
    <property type="component" value="Unassembled WGS sequence"/>
</dbReference>
<dbReference type="PANTHER" id="PTHR32071:SF123">
    <property type="entry name" value="DNA-BINDING TRANSCRIPTIONAL ACTIVATOR HYFR-RELATED"/>
    <property type="match status" value="1"/>
</dbReference>
<dbReference type="EMBL" id="LVXG01000056">
    <property type="protein sequence ID" value="OQP42980.1"/>
    <property type="molecule type" value="Genomic_DNA"/>
</dbReference>
<evidence type="ECO:0000256" key="3">
    <source>
        <dbReference type="ARBA" id="ARBA00023015"/>
    </source>
</evidence>
<dbReference type="Gene3D" id="3.40.50.300">
    <property type="entry name" value="P-loop containing nucleotide triphosphate hydrolases"/>
    <property type="match status" value="1"/>
</dbReference>
<dbReference type="SMART" id="SM00065">
    <property type="entry name" value="GAF"/>
    <property type="match status" value="2"/>
</dbReference>
<dbReference type="InterPro" id="IPR025662">
    <property type="entry name" value="Sigma_54_int_dom_ATP-bd_1"/>
</dbReference>
<dbReference type="SUPFAM" id="SSF52540">
    <property type="entry name" value="P-loop containing nucleoside triphosphate hydrolases"/>
    <property type="match status" value="1"/>
</dbReference>
<proteinExistence type="predicted"/>
<dbReference type="InterPro" id="IPR003018">
    <property type="entry name" value="GAF"/>
</dbReference>
<dbReference type="Gene3D" id="3.30.450.40">
    <property type="match status" value="3"/>
</dbReference>
<protein>
    <recommendedName>
        <fullName evidence="6">Sigma-54 factor interaction domain-containing protein</fullName>
    </recommendedName>
</protein>
<reference evidence="8" key="1">
    <citation type="submission" date="2016-04" db="EMBL/GenBank/DDBJ databases">
        <authorList>
            <person name="Chen L."/>
            <person name="Zhuang W."/>
            <person name="Wang G."/>
        </authorList>
    </citation>
    <scope>NUCLEOTIDE SEQUENCE [LARGE SCALE GENOMIC DNA]</scope>
    <source>
        <strain evidence="8">17621</strain>
    </source>
</reference>
<dbReference type="SMART" id="SM00382">
    <property type="entry name" value="AAA"/>
    <property type="match status" value="1"/>
</dbReference>
<keyword evidence="5" id="KW-0804">Transcription</keyword>
<dbReference type="PROSITE" id="PS50045">
    <property type="entry name" value="SIGMA54_INTERACT_4"/>
    <property type="match status" value="1"/>
</dbReference>